<dbReference type="Proteomes" id="UP000601108">
    <property type="component" value="Unassembled WGS sequence"/>
</dbReference>
<name>A0A918N589_9FLAO</name>
<dbReference type="AlphaFoldDB" id="A0A918N589"/>
<sequence>MSTVDIRQELQDFINQEDDNSLQNFYKMAKAYIEQRREDKLMAEAEEDIKEGRIYSQDQIKDQIRSWTE</sequence>
<keyword evidence="2" id="KW-1185">Reference proteome</keyword>
<proteinExistence type="predicted"/>
<evidence type="ECO:0000313" key="1">
    <source>
        <dbReference type="EMBL" id="GGX27327.1"/>
    </source>
</evidence>
<gene>
    <name evidence="1" type="ORF">GCM10007384_30870</name>
</gene>
<evidence type="ECO:0000313" key="2">
    <source>
        <dbReference type="Proteomes" id="UP000601108"/>
    </source>
</evidence>
<accession>A0A918N589</accession>
<protein>
    <submittedName>
        <fullName evidence="1">Uncharacterized protein</fullName>
    </submittedName>
</protein>
<comment type="caution">
    <text evidence="1">The sequence shown here is derived from an EMBL/GenBank/DDBJ whole genome shotgun (WGS) entry which is preliminary data.</text>
</comment>
<organism evidence="1 2">
    <name type="scientific">Aquimarina muelleri</name>
    <dbReference type="NCBI Taxonomy" id="279356"/>
    <lineage>
        <taxon>Bacteria</taxon>
        <taxon>Pseudomonadati</taxon>
        <taxon>Bacteroidota</taxon>
        <taxon>Flavobacteriia</taxon>
        <taxon>Flavobacteriales</taxon>
        <taxon>Flavobacteriaceae</taxon>
        <taxon>Aquimarina</taxon>
    </lineage>
</organism>
<reference evidence="1 2" key="1">
    <citation type="journal article" date="2014" name="Int. J. Syst. Evol. Microbiol.">
        <title>Complete genome sequence of Corynebacterium casei LMG S-19264T (=DSM 44701T), isolated from a smear-ripened cheese.</title>
        <authorList>
            <consortium name="US DOE Joint Genome Institute (JGI-PGF)"/>
            <person name="Walter F."/>
            <person name="Albersmeier A."/>
            <person name="Kalinowski J."/>
            <person name="Ruckert C."/>
        </authorList>
    </citation>
    <scope>NUCLEOTIDE SEQUENCE [LARGE SCALE GENOMIC DNA]</scope>
    <source>
        <strain evidence="1 2">KCTC 12285</strain>
    </source>
</reference>
<dbReference type="EMBL" id="BMWS01000023">
    <property type="protein sequence ID" value="GGX27327.1"/>
    <property type="molecule type" value="Genomic_DNA"/>
</dbReference>